<keyword evidence="2 4" id="KW-0114">cAMP</keyword>
<reference evidence="6 7" key="1">
    <citation type="submission" date="2013-12" db="EMBL/GenBank/DDBJ databases">
        <title>The Genome Sequence of Candida albicans P78048.</title>
        <authorList>
            <consortium name="The Broad Institute Genome Sequencing Platform"/>
            <consortium name="The Broad Institute Genome Sequencing Center for Infectious Disease"/>
            <person name="Cuomo C."/>
            <person name="Bennett R."/>
            <person name="Hirakawa M."/>
            <person name="Noverr M."/>
            <person name="Mitchell A."/>
            <person name="Young S.K."/>
            <person name="Zeng Q."/>
            <person name="Gargeya S."/>
            <person name="Fitzgerald M."/>
            <person name="Abouelleil A."/>
            <person name="Alvarado L."/>
            <person name="Berlin A.M."/>
            <person name="Chapman S.B."/>
            <person name="Dewar J."/>
            <person name="Goldberg J."/>
            <person name="Griggs A."/>
            <person name="Gujja S."/>
            <person name="Hansen M."/>
            <person name="Howarth C."/>
            <person name="Imamovic A."/>
            <person name="Larimer J."/>
            <person name="McCowan C."/>
            <person name="Murphy C."/>
            <person name="Pearson M."/>
            <person name="Priest M."/>
            <person name="Roberts A."/>
            <person name="Saif S."/>
            <person name="Shea T."/>
            <person name="Sykes S."/>
            <person name="Wortman J."/>
            <person name="Nusbaum C."/>
            <person name="Birren B."/>
        </authorList>
    </citation>
    <scope>NUCLEOTIDE SEQUENCE [LARGE SCALE GENOMIC DNA]</scope>
    <source>
        <strain evidence="6 7">P78048</strain>
    </source>
</reference>
<dbReference type="GO" id="GO:0006198">
    <property type="term" value="P:cAMP catabolic process"/>
    <property type="evidence" value="ECO:0007669"/>
    <property type="project" value="UniProtKB-UniRule"/>
</dbReference>
<dbReference type="AlphaFoldDB" id="A0AB34PPK1"/>
<organism evidence="6 7">
    <name type="scientific">Candida albicans P78048</name>
    <dbReference type="NCBI Taxonomy" id="1094989"/>
    <lineage>
        <taxon>Eukaryota</taxon>
        <taxon>Fungi</taxon>
        <taxon>Dikarya</taxon>
        <taxon>Ascomycota</taxon>
        <taxon>Saccharomycotina</taxon>
        <taxon>Pichiomycetes</taxon>
        <taxon>Debaryomycetaceae</taxon>
        <taxon>Candida/Lodderomyces clade</taxon>
        <taxon>Candida</taxon>
    </lineage>
</organism>
<evidence type="ECO:0000256" key="4">
    <source>
        <dbReference type="PIRNR" id="PIRNR000962"/>
    </source>
</evidence>
<dbReference type="PRINTS" id="PR00388">
    <property type="entry name" value="PDIESTERASE2"/>
</dbReference>
<keyword evidence="1 4" id="KW-0378">Hydrolase</keyword>
<evidence type="ECO:0000313" key="6">
    <source>
        <dbReference type="EMBL" id="KGR08637.1"/>
    </source>
</evidence>
<evidence type="ECO:0000256" key="2">
    <source>
        <dbReference type="ARBA" id="ARBA00023149"/>
    </source>
</evidence>
<dbReference type="InterPro" id="IPR036866">
    <property type="entry name" value="RibonucZ/Hydroxyglut_hydro"/>
</dbReference>
<dbReference type="Pfam" id="PF02112">
    <property type="entry name" value="PDEase_II"/>
    <property type="match status" value="1"/>
</dbReference>
<dbReference type="Proteomes" id="UP000030161">
    <property type="component" value="Unassembled WGS sequence"/>
</dbReference>
<sequence>MSFEITILGSSGGPLEGSTCSILLKPANISYHDIINDNLPDQVLCIDAGSGMGKLAEIIHQETTTKTSYCNFLQYYPDCETVSYYYHPNVTITTPFSNFQPGRPILHTQNIFNNLQNYLISHSHLDHVCSVVINSAGFNKNMSNKILYGSHYTINAMQQHLFNGKVWPNMPSFKIVNLNYLESNRSERIGIYTVKMFDLSHGEFNKLTEDKEDAQHHSNSNSNSNNIWGKRYDRRRSSITTIPQNTSGLIIKNSEALNHHYLSSAFLITLEVPCTIKEPPSSILVFGDFESDLTSKLSRNLFIWKSIAPLILRNQLKAIVLECSNCKEIAANELYGHLTPKLLIYELKQLAHECKQLDTATTSTEQPLLGLNVIVNHVKEPIADPNQESQLHDPRKRILAELNKLNEIEKLGCNISIALSGTSIIV</sequence>
<accession>A0AB34PPK1</accession>
<dbReference type="SUPFAM" id="SSF56281">
    <property type="entry name" value="Metallo-hydrolase/oxidoreductase"/>
    <property type="match status" value="1"/>
</dbReference>
<comment type="caution">
    <text evidence="6">The sequence shown here is derived from an EMBL/GenBank/DDBJ whole genome shotgun (WGS) entry which is preliminary data.</text>
</comment>
<dbReference type="PANTHER" id="PTHR28283:SF1">
    <property type="entry name" value="3',5'-CYCLIC-NUCLEOTIDE PHOSPHODIESTERASE 1"/>
    <property type="match status" value="1"/>
</dbReference>
<evidence type="ECO:0000313" key="7">
    <source>
        <dbReference type="Proteomes" id="UP000030161"/>
    </source>
</evidence>
<protein>
    <submittedName>
        <fullName evidence="6">3',5'-cyclic-nucleotide phosphodiesterase</fullName>
    </submittedName>
</protein>
<evidence type="ECO:0000256" key="1">
    <source>
        <dbReference type="ARBA" id="ARBA00022801"/>
    </source>
</evidence>
<dbReference type="InterPro" id="IPR024225">
    <property type="entry name" value="cAMP-PdiesteraseII_CS"/>
</dbReference>
<dbReference type="SMR" id="A0AB34PPK1"/>
<evidence type="ECO:0000256" key="3">
    <source>
        <dbReference type="ARBA" id="ARBA00025762"/>
    </source>
</evidence>
<dbReference type="EMBL" id="AJIX01000028">
    <property type="protein sequence ID" value="KGR08637.1"/>
    <property type="molecule type" value="Genomic_DNA"/>
</dbReference>
<dbReference type="PROSITE" id="PS00607">
    <property type="entry name" value="PDEASE_II"/>
    <property type="match status" value="1"/>
</dbReference>
<gene>
    <name evidence="6" type="ORF">MG3_04196</name>
</gene>
<dbReference type="Gene3D" id="3.60.15.10">
    <property type="entry name" value="Ribonuclease Z/Hydroxyacylglutathione hydrolase-like"/>
    <property type="match status" value="1"/>
</dbReference>
<dbReference type="GO" id="GO:1902660">
    <property type="term" value="P:negative regulation of glucose mediated signaling pathway"/>
    <property type="evidence" value="ECO:0007669"/>
    <property type="project" value="TreeGrafter"/>
</dbReference>
<dbReference type="InterPro" id="IPR000396">
    <property type="entry name" value="Pdiesterase2"/>
</dbReference>
<name>A0AB34PPK1_CANAX</name>
<proteinExistence type="inferred from homology"/>
<dbReference type="GO" id="GO:0047555">
    <property type="term" value="F:3',5'-cyclic-GMP phosphodiesterase activity"/>
    <property type="evidence" value="ECO:0007669"/>
    <property type="project" value="TreeGrafter"/>
</dbReference>
<dbReference type="CDD" id="cd07735">
    <property type="entry name" value="class_II_PDE_MBL-fold"/>
    <property type="match status" value="1"/>
</dbReference>
<comment type="similarity">
    <text evidence="3 4">Belongs to the cyclic nucleotide phosphodiesterase class-II family.</text>
</comment>
<feature type="region of interest" description="Disordered" evidence="5">
    <location>
        <begin position="210"/>
        <end position="229"/>
    </location>
</feature>
<dbReference type="GO" id="GO:0004115">
    <property type="term" value="F:3',5'-cyclic-AMP phosphodiesterase activity"/>
    <property type="evidence" value="ECO:0007669"/>
    <property type="project" value="UniProtKB-UniRule"/>
</dbReference>
<dbReference type="PIRSF" id="PIRSF000962">
    <property type="entry name" value="Cyc_nuc_PDEase"/>
    <property type="match status" value="1"/>
</dbReference>
<dbReference type="PANTHER" id="PTHR28283">
    <property type="entry name" value="3',5'-CYCLIC-NUCLEOTIDE PHOSPHODIESTERASE 1"/>
    <property type="match status" value="1"/>
</dbReference>
<evidence type="ECO:0000256" key="5">
    <source>
        <dbReference type="SAM" id="MobiDB-lite"/>
    </source>
</evidence>